<accession>A0A9P8ANS6</accession>
<name>A0A9P8ANS6_9AGAR</name>
<evidence type="ECO:0000313" key="2">
    <source>
        <dbReference type="Proteomes" id="UP000812287"/>
    </source>
</evidence>
<dbReference type="GeneID" id="66109614"/>
<dbReference type="Proteomes" id="UP000812287">
    <property type="component" value="Unassembled WGS sequence"/>
</dbReference>
<keyword evidence="2" id="KW-1185">Reference proteome</keyword>
<comment type="caution">
    <text evidence="1">The sequence shown here is derived from an EMBL/GenBank/DDBJ whole genome shotgun (WGS) entry which is preliminary data.</text>
</comment>
<dbReference type="RefSeq" id="XP_043034657.1">
    <property type="nucleotide sequence ID" value="XM_043187317.1"/>
</dbReference>
<evidence type="ECO:0000313" key="1">
    <source>
        <dbReference type="EMBL" id="KAG7441157.1"/>
    </source>
</evidence>
<gene>
    <name evidence="1" type="ORF">BT62DRAFT_937400</name>
</gene>
<organism evidence="1 2">
    <name type="scientific">Guyanagaster necrorhizus</name>
    <dbReference type="NCBI Taxonomy" id="856835"/>
    <lineage>
        <taxon>Eukaryota</taxon>
        <taxon>Fungi</taxon>
        <taxon>Dikarya</taxon>
        <taxon>Basidiomycota</taxon>
        <taxon>Agaricomycotina</taxon>
        <taxon>Agaricomycetes</taxon>
        <taxon>Agaricomycetidae</taxon>
        <taxon>Agaricales</taxon>
        <taxon>Marasmiineae</taxon>
        <taxon>Physalacriaceae</taxon>
        <taxon>Guyanagaster</taxon>
    </lineage>
</organism>
<sequence length="77" mass="8848">MHRHHIVHSNIGKCRRFASFHHHSGRDVTFATGAQDDLIDTIFLIESGNYLLTSSSRIRVLPRSLPFQVLMVHFHGQ</sequence>
<protein>
    <submittedName>
        <fullName evidence="1">Uncharacterized protein</fullName>
    </submittedName>
</protein>
<proteinExistence type="predicted"/>
<dbReference type="AlphaFoldDB" id="A0A9P8ANS6"/>
<reference evidence="1" key="1">
    <citation type="submission" date="2020-11" db="EMBL/GenBank/DDBJ databases">
        <title>Adaptations for nitrogen fixation in a non-lichenized fungal sporocarp promotes dispersal by wood-feeding termites.</title>
        <authorList>
            <consortium name="DOE Joint Genome Institute"/>
            <person name="Koch R.A."/>
            <person name="Yoon G."/>
            <person name="Arayal U."/>
            <person name="Lail K."/>
            <person name="Amirebrahimi M."/>
            <person name="Labutti K."/>
            <person name="Lipzen A."/>
            <person name="Riley R."/>
            <person name="Barry K."/>
            <person name="Henrissat B."/>
            <person name="Grigoriev I.V."/>
            <person name="Herr J.R."/>
            <person name="Aime M.C."/>
        </authorList>
    </citation>
    <scope>NUCLEOTIDE SEQUENCE</scope>
    <source>
        <strain evidence="1">MCA 3950</strain>
    </source>
</reference>
<dbReference type="EMBL" id="MU250563">
    <property type="protein sequence ID" value="KAG7441157.1"/>
    <property type="molecule type" value="Genomic_DNA"/>
</dbReference>